<dbReference type="AlphaFoldDB" id="A0A2G6KAR3"/>
<feature type="transmembrane region" description="Helical" evidence="8">
    <location>
        <begin position="78"/>
        <end position="99"/>
    </location>
</feature>
<keyword evidence="3 8" id="KW-0812">Transmembrane</keyword>
<evidence type="ECO:0000313" key="12">
    <source>
        <dbReference type="Proteomes" id="UP000230821"/>
    </source>
</evidence>
<dbReference type="Gene3D" id="1.20.1560.10">
    <property type="entry name" value="ABC transporter type 1, transmembrane domain"/>
    <property type="match status" value="1"/>
</dbReference>
<keyword evidence="4" id="KW-0547">Nucleotide-binding</keyword>
<dbReference type="GO" id="GO:0015421">
    <property type="term" value="F:ABC-type oligopeptide transporter activity"/>
    <property type="evidence" value="ECO:0007669"/>
    <property type="project" value="TreeGrafter"/>
</dbReference>
<dbReference type="SMART" id="SM00382">
    <property type="entry name" value="AAA"/>
    <property type="match status" value="1"/>
</dbReference>
<comment type="caution">
    <text evidence="11">The sequence shown here is derived from an EMBL/GenBank/DDBJ whole genome shotgun (WGS) entry which is preliminary data.</text>
</comment>
<dbReference type="PANTHER" id="PTHR43394:SF1">
    <property type="entry name" value="ATP-BINDING CASSETTE SUB-FAMILY B MEMBER 10, MITOCHONDRIAL"/>
    <property type="match status" value="1"/>
</dbReference>
<dbReference type="SUPFAM" id="SSF52540">
    <property type="entry name" value="P-loop containing nucleoside triphosphate hydrolases"/>
    <property type="match status" value="1"/>
</dbReference>
<dbReference type="GO" id="GO:0005524">
    <property type="term" value="F:ATP binding"/>
    <property type="evidence" value="ECO:0007669"/>
    <property type="project" value="UniProtKB-KW"/>
</dbReference>
<dbReference type="CDD" id="cd18544">
    <property type="entry name" value="ABC_6TM_TmrA_like"/>
    <property type="match status" value="1"/>
</dbReference>
<dbReference type="InterPro" id="IPR017871">
    <property type="entry name" value="ABC_transporter-like_CS"/>
</dbReference>
<protein>
    <submittedName>
        <fullName evidence="11">Antibiotic ABC transporter ATP-binding protein</fullName>
    </submittedName>
</protein>
<dbReference type="InterPro" id="IPR039421">
    <property type="entry name" value="Type_1_exporter"/>
</dbReference>
<dbReference type="PROSITE" id="PS50893">
    <property type="entry name" value="ABC_TRANSPORTER_2"/>
    <property type="match status" value="1"/>
</dbReference>
<keyword evidence="6 8" id="KW-1133">Transmembrane helix</keyword>
<feature type="transmembrane region" description="Helical" evidence="8">
    <location>
        <begin position="36"/>
        <end position="57"/>
    </location>
</feature>
<dbReference type="SUPFAM" id="SSF90123">
    <property type="entry name" value="ABC transporter transmembrane region"/>
    <property type="match status" value="1"/>
</dbReference>
<evidence type="ECO:0000259" key="10">
    <source>
        <dbReference type="PROSITE" id="PS50929"/>
    </source>
</evidence>
<proteinExistence type="predicted"/>
<evidence type="ECO:0000256" key="3">
    <source>
        <dbReference type="ARBA" id="ARBA00022692"/>
    </source>
</evidence>
<evidence type="ECO:0000256" key="1">
    <source>
        <dbReference type="ARBA" id="ARBA00004651"/>
    </source>
</evidence>
<feature type="transmembrane region" description="Helical" evidence="8">
    <location>
        <begin position="290"/>
        <end position="307"/>
    </location>
</feature>
<dbReference type="PROSITE" id="PS50929">
    <property type="entry name" value="ABC_TM1F"/>
    <property type="match status" value="1"/>
</dbReference>
<dbReference type="InterPro" id="IPR036640">
    <property type="entry name" value="ABC1_TM_sf"/>
</dbReference>
<evidence type="ECO:0000256" key="2">
    <source>
        <dbReference type="ARBA" id="ARBA00022448"/>
    </source>
</evidence>
<reference evidence="11 12" key="1">
    <citation type="submission" date="2017-10" db="EMBL/GenBank/DDBJ databases">
        <title>Novel microbial diversity and functional potential in the marine mammal oral microbiome.</title>
        <authorList>
            <person name="Dudek N.K."/>
            <person name="Sun C.L."/>
            <person name="Burstein D."/>
            <person name="Kantor R.S."/>
            <person name="Aliaga Goltsman D.S."/>
            <person name="Bik E.M."/>
            <person name="Thomas B.C."/>
            <person name="Banfield J.F."/>
            <person name="Relman D.A."/>
        </authorList>
    </citation>
    <scope>NUCLEOTIDE SEQUENCE [LARGE SCALE GENOMIC DNA]</scope>
    <source>
        <strain evidence="11">DOLJORAL78_47_16</strain>
    </source>
</reference>
<feature type="domain" description="ABC transmembrane type-1" evidence="10">
    <location>
        <begin position="39"/>
        <end position="319"/>
    </location>
</feature>
<dbReference type="EMBL" id="PDSK01000125">
    <property type="protein sequence ID" value="PIE31889.1"/>
    <property type="molecule type" value="Genomic_DNA"/>
</dbReference>
<dbReference type="InterPro" id="IPR011527">
    <property type="entry name" value="ABC1_TM_dom"/>
</dbReference>
<organism evidence="11 12">
    <name type="scientific">candidate division KSB3 bacterium</name>
    <dbReference type="NCBI Taxonomy" id="2044937"/>
    <lineage>
        <taxon>Bacteria</taxon>
        <taxon>candidate division KSB3</taxon>
    </lineage>
</organism>
<dbReference type="Pfam" id="PF00005">
    <property type="entry name" value="ABC_tran"/>
    <property type="match status" value="1"/>
</dbReference>
<feature type="transmembrane region" description="Helical" evidence="8">
    <location>
        <begin position="163"/>
        <end position="190"/>
    </location>
</feature>
<sequence>MAPKDQSTANNQQSQKLLDWKLLKRLTPYIQHHSTLLGLALFFMLGLDVTGVLHPYLIKVGIDQNVLNGDIEGLTQTCMTLGIVLVSNCLFFIVFTYTVEYLGQRLLFDLRLDLFKKVLALSNNYFDVTAVGKTLTNVTNDVEAIREFISQGIVTVAGDVLKLVFILGAMLLLNARLTLLAFITVPFFMLATRVFRKSIRNGYRGVRKANAEINTSLVETITGIKEIHLFTHEAQSDKTFDSYNRHYLNSFLKVIHSYSLYFPIIEIISNVSMVMILVCMHFAIGKSVEIGVIFAFFSYINMFFKPLRQMAEKFNMFQSAMAAAERVFTLLDEPIAITNPLSPKKLNGSFRGEVRFENVTFAYKPGNPVMKNISFTIEPGEKVAIVGHTGSGKTTMINLLNRLYDIQEGKISIDGVNIKDYNMADLRQQIATVPQDVFLFTGTVGENITLHDPRLSQQHIEYAAQQVYADRYIDKLPKRYDENILEEGKLLSVGQRQLLGFARAFVRKPSIVILDEATSNIDSETEALIEAGVKNLLEGKTAIIIAHRLSTIKRVDRILVLHKGELVEEGSHEQLLQQGGLYQQLYEIQALMLN</sequence>
<evidence type="ECO:0000313" key="11">
    <source>
        <dbReference type="EMBL" id="PIE31889.1"/>
    </source>
</evidence>
<evidence type="ECO:0000256" key="7">
    <source>
        <dbReference type="ARBA" id="ARBA00023136"/>
    </source>
</evidence>
<evidence type="ECO:0000256" key="8">
    <source>
        <dbReference type="SAM" id="Phobius"/>
    </source>
</evidence>
<keyword evidence="7 8" id="KW-0472">Membrane</keyword>
<comment type="subcellular location">
    <subcellularLocation>
        <location evidence="1">Cell membrane</location>
        <topology evidence="1">Multi-pass membrane protein</topology>
    </subcellularLocation>
</comment>
<feature type="domain" description="ABC transporter" evidence="9">
    <location>
        <begin position="354"/>
        <end position="588"/>
    </location>
</feature>
<evidence type="ECO:0000256" key="4">
    <source>
        <dbReference type="ARBA" id="ARBA00022741"/>
    </source>
</evidence>
<keyword evidence="5 11" id="KW-0067">ATP-binding</keyword>
<name>A0A2G6KAR3_9BACT</name>
<dbReference type="Proteomes" id="UP000230821">
    <property type="component" value="Unassembled WGS sequence"/>
</dbReference>
<feature type="transmembrane region" description="Helical" evidence="8">
    <location>
        <begin position="260"/>
        <end position="284"/>
    </location>
</feature>
<dbReference type="PROSITE" id="PS00211">
    <property type="entry name" value="ABC_TRANSPORTER_1"/>
    <property type="match status" value="1"/>
</dbReference>
<evidence type="ECO:0000259" key="9">
    <source>
        <dbReference type="PROSITE" id="PS50893"/>
    </source>
</evidence>
<dbReference type="GO" id="GO:0016887">
    <property type="term" value="F:ATP hydrolysis activity"/>
    <property type="evidence" value="ECO:0007669"/>
    <property type="project" value="InterPro"/>
</dbReference>
<evidence type="ECO:0000256" key="5">
    <source>
        <dbReference type="ARBA" id="ARBA00022840"/>
    </source>
</evidence>
<evidence type="ECO:0000256" key="6">
    <source>
        <dbReference type="ARBA" id="ARBA00022989"/>
    </source>
</evidence>
<gene>
    <name evidence="11" type="ORF">CSA56_17040</name>
</gene>
<dbReference type="Gene3D" id="3.40.50.300">
    <property type="entry name" value="P-loop containing nucleotide triphosphate hydrolases"/>
    <property type="match status" value="1"/>
</dbReference>
<dbReference type="CDD" id="cd03254">
    <property type="entry name" value="ABCC_Glucan_exporter_like"/>
    <property type="match status" value="1"/>
</dbReference>
<dbReference type="InterPro" id="IPR027417">
    <property type="entry name" value="P-loop_NTPase"/>
</dbReference>
<dbReference type="InterPro" id="IPR003439">
    <property type="entry name" value="ABC_transporter-like_ATP-bd"/>
</dbReference>
<dbReference type="GO" id="GO:0005886">
    <property type="term" value="C:plasma membrane"/>
    <property type="evidence" value="ECO:0007669"/>
    <property type="project" value="UniProtKB-SubCell"/>
</dbReference>
<keyword evidence="2" id="KW-0813">Transport</keyword>
<accession>A0A2G6KAR3</accession>
<dbReference type="InterPro" id="IPR003593">
    <property type="entry name" value="AAA+_ATPase"/>
</dbReference>
<dbReference type="Pfam" id="PF00664">
    <property type="entry name" value="ABC_membrane"/>
    <property type="match status" value="1"/>
</dbReference>
<dbReference type="PANTHER" id="PTHR43394">
    <property type="entry name" value="ATP-DEPENDENT PERMEASE MDL1, MITOCHONDRIAL"/>
    <property type="match status" value="1"/>
</dbReference>
<dbReference type="FunFam" id="3.40.50.300:FF:000287">
    <property type="entry name" value="Multidrug ABC transporter ATP-binding protein"/>
    <property type="match status" value="1"/>
</dbReference>